<comment type="caution">
    <text evidence="2">The sequence shown here is derived from an EMBL/GenBank/DDBJ whole genome shotgun (WGS) entry which is preliminary data.</text>
</comment>
<sequence>MPRPDALRAIRLLRRVELDAARRQLAGARAAEATAAEGEAALQAALLAETGQKAPEAFANWLPAAKTSLAQAGALRAMAADRLDRAREAAARASLAERAIVEEAARRRAADRAARLARDQAAMDDLPLPSVRPPLA</sequence>
<evidence type="ECO:0000313" key="3">
    <source>
        <dbReference type="Proteomes" id="UP000787635"/>
    </source>
</evidence>
<gene>
    <name evidence="2" type="ORF">HEQ75_08705</name>
</gene>
<name>A0ABX1E595_9PROT</name>
<dbReference type="Proteomes" id="UP000787635">
    <property type="component" value="Unassembled WGS sequence"/>
</dbReference>
<evidence type="ECO:0000313" key="2">
    <source>
        <dbReference type="EMBL" id="NKC30942.1"/>
    </source>
</evidence>
<evidence type="ECO:0008006" key="4">
    <source>
        <dbReference type="Google" id="ProtNLM"/>
    </source>
</evidence>
<keyword evidence="3" id="KW-1185">Reference proteome</keyword>
<evidence type="ECO:0000256" key="1">
    <source>
        <dbReference type="SAM" id="MobiDB-lite"/>
    </source>
</evidence>
<protein>
    <recommendedName>
        <fullName evidence="4">Flagellar FliJ protein</fullName>
    </recommendedName>
</protein>
<reference evidence="2 3" key="1">
    <citation type="submission" date="2020-03" db="EMBL/GenBank/DDBJ databases">
        <title>Roseomonas selenitidurans sp. nov. isolated from urban soil.</title>
        <authorList>
            <person name="Liu H."/>
        </authorList>
    </citation>
    <scope>NUCLEOTIDE SEQUENCE [LARGE SCALE GENOMIC DNA]</scope>
    <source>
        <strain evidence="2 3">BU-1</strain>
    </source>
</reference>
<organism evidence="2 3">
    <name type="scientific">Falsiroseomonas selenitidurans</name>
    <dbReference type="NCBI Taxonomy" id="2716335"/>
    <lineage>
        <taxon>Bacteria</taxon>
        <taxon>Pseudomonadati</taxon>
        <taxon>Pseudomonadota</taxon>
        <taxon>Alphaproteobacteria</taxon>
        <taxon>Acetobacterales</taxon>
        <taxon>Roseomonadaceae</taxon>
        <taxon>Falsiroseomonas</taxon>
    </lineage>
</organism>
<dbReference type="EMBL" id="JAAVNE010000010">
    <property type="protein sequence ID" value="NKC30942.1"/>
    <property type="molecule type" value="Genomic_DNA"/>
</dbReference>
<accession>A0ABX1E595</accession>
<proteinExistence type="predicted"/>
<feature type="region of interest" description="Disordered" evidence="1">
    <location>
        <begin position="112"/>
        <end position="136"/>
    </location>
</feature>